<dbReference type="Pfam" id="PF02016">
    <property type="entry name" value="Peptidase_S66"/>
    <property type="match status" value="1"/>
</dbReference>
<proteinExistence type="inferred from homology"/>
<evidence type="ECO:0000256" key="2">
    <source>
        <dbReference type="ARBA" id="ARBA00022801"/>
    </source>
</evidence>
<dbReference type="PIRSF" id="PIRSF028757">
    <property type="entry name" value="LD-carboxypeptidase"/>
    <property type="match status" value="1"/>
</dbReference>
<dbReference type="AlphaFoldDB" id="A0AAD6ST62"/>
<dbReference type="PANTHER" id="PTHR30237:SF4">
    <property type="entry name" value="LD-CARBOXYPEPTIDASE C-TERMINAL DOMAIN-CONTAINING PROTEIN"/>
    <property type="match status" value="1"/>
</dbReference>
<accession>A0AAD6ST62</accession>
<organism evidence="5 6">
    <name type="scientific">Mycena alexandri</name>
    <dbReference type="NCBI Taxonomy" id="1745969"/>
    <lineage>
        <taxon>Eukaryota</taxon>
        <taxon>Fungi</taxon>
        <taxon>Dikarya</taxon>
        <taxon>Basidiomycota</taxon>
        <taxon>Agaricomycotina</taxon>
        <taxon>Agaricomycetes</taxon>
        <taxon>Agaricomycetidae</taxon>
        <taxon>Agaricales</taxon>
        <taxon>Marasmiineae</taxon>
        <taxon>Mycenaceae</taxon>
        <taxon>Mycena</taxon>
    </lineage>
</organism>
<name>A0AAD6ST62_9AGAR</name>
<dbReference type="EMBL" id="JARJCM010000064">
    <property type="protein sequence ID" value="KAJ7033601.1"/>
    <property type="molecule type" value="Genomic_DNA"/>
</dbReference>
<dbReference type="InterPro" id="IPR040449">
    <property type="entry name" value="Peptidase_S66_N"/>
</dbReference>
<dbReference type="Pfam" id="PF17676">
    <property type="entry name" value="Peptidase_S66C"/>
    <property type="match status" value="1"/>
</dbReference>
<dbReference type="Proteomes" id="UP001218188">
    <property type="component" value="Unassembled WGS sequence"/>
</dbReference>
<dbReference type="GO" id="GO:0016787">
    <property type="term" value="F:hydrolase activity"/>
    <property type="evidence" value="ECO:0007669"/>
    <property type="project" value="UniProtKB-KW"/>
</dbReference>
<keyword evidence="2" id="KW-0378">Hydrolase</keyword>
<keyword evidence="6" id="KW-1185">Reference proteome</keyword>
<feature type="domain" description="LD-carboxypeptidase C-terminal" evidence="4">
    <location>
        <begin position="217"/>
        <end position="352"/>
    </location>
</feature>
<dbReference type="Gene3D" id="3.40.50.10740">
    <property type="entry name" value="Class I glutamine amidotransferase-like"/>
    <property type="match status" value="1"/>
</dbReference>
<reference evidence="5" key="1">
    <citation type="submission" date="2023-03" db="EMBL/GenBank/DDBJ databases">
        <title>Massive genome expansion in bonnet fungi (Mycena s.s.) driven by repeated elements and novel gene families across ecological guilds.</title>
        <authorList>
            <consortium name="Lawrence Berkeley National Laboratory"/>
            <person name="Harder C.B."/>
            <person name="Miyauchi S."/>
            <person name="Viragh M."/>
            <person name="Kuo A."/>
            <person name="Thoen E."/>
            <person name="Andreopoulos B."/>
            <person name="Lu D."/>
            <person name="Skrede I."/>
            <person name="Drula E."/>
            <person name="Henrissat B."/>
            <person name="Morin E."/>
            <person name="Kohler A."/>
            <person name="Barry K."/>
            <person name="LaButti K."/>
            <person name="Morin E."/>
            <person name="Salamov A."/>
            <person name="Lipzen A."/>
            <person name="Mereny Z."/>
            <person name="Hegedus B."/>
            <person name="Baldrian P."/>
            <person name="Stursova M."/>
            <person name="Weitz H."/>
            <person name="Taylor A."/>
            <person name="Grigoriev I.V."/>
            <person name="Nagy L.G."/>
            <person name="Martin F."/>
            <person name="Kauserud H."/>
        </authorList>
    </citation>
    <scope>NUCLEOTIDE SEQUENCE</scope>
    <source>
        <strain evidence="5">CBHHK200</strain>
    </source>
</reference>
<evidence type="ECO:0000259" key="3">
    <source>
        <dbReference type="Pfam" id="PF02016"/>
    </source>
</evidence>
<evidence type="ECO:0000256" key="1">
    <source>
        <dbReference type="ARBA" id="ARBA00010233"/>
    </source>
</evidence>
<comment type="caution">
    <text evidence="5">The sequence shown here is derived from an EMBL/GenBank/DDBJ whole genome shotgun (WGS) entry which is preliminary data.</text>
</comment>
<dbReference type="InterPro" id="IPR027478">
    <property type="entry name" value="LdcA_N"/>
</dbReference>
<dbReference type="InterPro" id="IPR003507">
    <property type="entry name" value="S66_fam"/>
</dbReference>
<comment type="similarity">
    <text evidence="1">Belongs to the peptidase S66 family.</text>
</comment>
<sequence length="367" mass="39518">MPVIPRALQPGQAIAFLSPSERLNTVFEPALLRAKAVFEALGYPVKIFWTQGSSPRPTVTQSITHRIAELVAAFSDPEVGAIICTIGGSTATELLPTLLRDKVVLKTLVDNPKIFVGYSDITVIHWVLAAQTGLRTFYGPTVLPELGVAPAPAAFDMDNLLRTITPAGRTTPGALPQSTQYAPLQAPYFYGDPASMTPQALAPTPSRKWLRGGPPSTGHLFGGCLPVVARLHGIAGVAPDSWARKIMFLETAFAEGSRFTAGFLLSNIRRALADLAAAGIFEDIEGLVFGRCFGYDGTEQRAELERVIVEALAIGETGEKWGKRKEFPVLMHADFGHTDPMLTLPMGALARLDAERDEFAILEPTVV</sequence>
<feature type="domain" description="LD-carboxypeptidase N-terminal" evidence="3">
    <location>
        <begin position="14"/>
        <end position="139"/>
    </location>
</feature>
<dbReference type="InterPro" id="IPR027461">
    <property type="entry name" value="Carboxypeptidase_A_C_sf"/>
</dbReference>
<dbReference type="Gene3D" id="3.50.30.60">
    <property type="entry name" value="LD-carboxypeptidase A C-terminal domain-like"/>
    <property type="match status" value="1"/>
</dbReference>
<dbReference type="InterPro" id="IPR029062">
    <property type="entry name" value="Class_I_gatase-like"/>
</dbReference>
<evidence type="ECO:0000313" key="6">
    <source>
        <dbReference type="Proteomes" id="UP001218188"/>
    </source>
</evidence>
<gene>
    <name evidence="5" type="ORF">C8F04DRAFT_1395994</name>
</gene>
<evidence type="ECO:0000259" key="4">
    <source>
        <dbReference type="Pfam" id="PF17676"/>
    </source>
</evidence>
<protein>
    <submittedName>
        <fullName evidence="5">Peptidase u61 ld-carboxypeptidase a</fullName>
    </submittedName>
</protein>
<dbReference type="SUPFAM" id="SSF52317">
    <property type="entry name" value="Class I glutamine amidotransferase-like"/>
    <property type="match status" value="1"/>
</dbReference>
<evidence type="ECO:0000313" key="5">
    <source>
        <dbReference type="EMBL" id="KAJ7033601.1"/>
    </source>
</evidence>
<dbReference type="InterPro" id="IPR040921">
    <property type="entry name" value="Peptidase_S66C"/>
</dbReference>
<dbReference type="PANTHER" id="PTHR30237">
    <property type="entry name" value="MURAMOYLTETRAPEPTIDE CARBOXYPEPTIDASE"/>
    <property type="match status" value="1"/>
</dbReference>
<dbReference type="SUPFAM" id="SSF141986">
    <property type="entry name" value="LD-carboxypeptidase A C-terminal domain-like"/>
    <property type="match status" value="1"/>
</dbReference>